<accession>A0A5N6JX36</accession>
<dbReference type="EMBL" id="VIGI01000012">
    <property type="protein sequence ID" value="KAB8293485.1"/>
    <property type="molecule type" value="Genomic_DNA"/>
</dbReference>
<comment type="caution">
    <text evidence="1">The sequence shown here is derived from an EMBL/GenBank/DDBJ whole genome shotgun (WGS) entry which is preliminary data.</text>
</comment>
<reference evidence="1 2" key="1">
    <citation type="submission" date="2019-06" db="EMBL/GenBank/DDBJ databases">
        <title>Genome Sequence of the Brown Rot Fungal Pathogen Monilinia laxa.</title>
        <authorList>
            <person name="De Miccolis Angelini R.M."/>
            <person name="Landi L."/>
            <person name="Abate D."/>
            <person name="Pollastro S."/>
            <person name="Romanazzi G."/>
            <person name="Faretra F."/>
        </authorList>
    </citation>
    <scope>NUCLEOTIDE SEQUENCE [LARGE SCALE GENOMIC DNA]</scope>
    <source>
        <strain evidence="1 2">Mlax316</strain>
    </source>
</reference>
<name>A0A5N6JX36_MONLA</name>
<dbReference type="AlphaFoldDB" id="A0A5N6JX36"/>
<keyword evidence="2" id="KW-1185">Reference proteome</keyword>
<protein>
    <submittedName>
        <fullName evidence="1">Uncharacterized protein</fullName>
    </submittedName>
</protein>
<proteinExistence type="predicted"/>
<organism evidence="1 2">
    <name type="scientific">Monilinia laxa</name>
    <name type="common">Brown rot fungus</name>
    <name type="synonym">Sclerotinia laxa</name>
    <dbReference type="NCBI Taxonomy" id="61186"/>
    <lineage>
        <taxon>Eukaryota</taxon>
        <taxon>Fungi</taxon>
        <taxon>Dikarya</taxon>
        <taxon>Ascomycota</taxon>
        <taxon>Pezizomycotina</taxon>
        <taxon>Leotiomycetes</taxon>
        <taxon>Helotiales</taxon>
        <taxon>Sclerotiniaceae</taxon>
        <taxon>Monilinia</taxon>
    </lineage>
</organism>
<sequence>MKKKIVESSTSNNNIDWLMYSSLSYPLLRPLFIIHFHLFTPSVLHHPRQNTYSNFRTPAETQVTLTYPSPS</sequence>
<dbReference type="Proteomes" id="UP000326757">
    <property type="component" value="Unassembled WGS sequence"/>
</dbReference>
<evidence type="ECO:0000313" key="1">
    <source>
        <dbReference type="EMBL" id="KAB8293485.1"/>
    </source>
</evidence>
<evidence type="ECO:0000313" key="2">
    <source>
        <dbReference type="Proteomes" id="UP000326757"/>
    </source>
</evidence>
<gene>
    <name evidence="1" type="ORF">EYC80_007795</name>
</gene>